<dbReference type="FunFam" id="2.40.420.20:FF:000001">
    <property type="entry name" value="Efflux RND transporter periplasmic adaptor subunit"/>
    <property type="match status" value="1"/>
</dbReference>
<dbReference type="PANTHER" id="PTHR30158">
    <property type="entry name" value="ACRA/E-RELATED COMPONENT OF DRUG EFFLUX TRANSPORTER"/>
    <property type="match status" value="1"/>
</dbReference>
<evidence type="ECO:0000313" key="8">
    <source>
        <dbReference type="Proteomes" id="UP000238220"/>
    </source>
</evidence>
<dbReference type="EMBL" id="PSNW01000002">
    <property type="protein sequence ID" value="PPE75199.1"/>
    <property type="molecule type" value="Genomic_DNA"/>
</dbReference>
<reference evidence="7 8" key="1">
    <citation type="submission" date="2018-02" db="EMBL/GenBank/DDBJ databases">
        <title>Genome sequencing of Solimonas sp. HR-BB.</title>
        <authorList>
            <person name="Lee Y."/>
            <person name="Jeon C.O."/>
        </authorList>
    </citation>
    <scope>NUCLEOTIDE SEQUENCE [LARGE SCALE GENOMIC DNA]</scope>
    <source>
        <strain evidence="7 8">HR-BB</strain>
    </source>
</reference>
<evidence type="ECO:0000313" key="7">
    <source>
        <dbReference type="EMBL" id="PPE75199.1"/>
    </source>
</evidence>
<dbReference type="Pfam" id="PF25917">
    <property type="entry name" value="BSH_RND"/>
    <property type="match status" value="1"/>
</dbReference>
<dbReference type="GO" id="GO:0005886">
    <property type="term" value="C:plasma membrane"/>
    <property type="evidence" value="ECO:0007669"/>
    <property type="project" value="UniProtKB-SubCell"/>
</dbReference>
<dbReference type="Pfam" id="PF25967">
    <property type="entry name" value="RND-MFP_C"/>
    <property type="match status" value="1"/>
</dbReference>
<feature type="domain" description="Multidrug resistance protein MdtA-like barrel-sandwich hybrid" evidence="4">
    <location>
        <begin position="50"/>
        <end position="193"/>
    </location>
</feature>
<dbReference type="PANTHER" id="PTHR30158:SF3">
    <property type="entry name" value="MULTIDRUG EFFLUX PUMP SUBUNIT ACRA-RELATED"/>
    <property type="match status" value="1"/>
</dbReference>
<dbReference type="OrthoDB" id="9800613at2"/>
<dbReference type="GO" id="GO:0022857">
    <property type="term" value="F:transmembrane transporter activity"/>
    <property type="evidence" value="ECO:0007669"/>
    <property type="project" value="InterPro"/>
</dbReference>
<dbReference type="Gene3D" id="2.40.50.100">
    <property type="match status" value="1"/>
</dbReference>
<dbReference type="GO" id="GO:0046677">
    <property type="term" value="P:response to antibiotic"/>
    <property type="evidence" value="ECO:0007669"/>
    <property type="project" value="TreeGrafter"/>
</dbReference>
<evidence type="ECO:0000259" key="5">
    <source>
        <dbReference type="Pfam" id="PF25944"/>
    </source>
</evidence>
<dbReference type="InterPro" id="IPR058627">
    <property type="entry name" value="MdtA-like_C"/>
</dbReference>
<dbReference type="Proteomes" id="UP000238220">
    <property type="component" value="Unassembled WGS sequence"/>
</dbReference>
<comment type="similarity">
    <text evidence="2">Belongs to the membrane fusion protein (MFP) (TC 8.A.1) family.</text>
</comment>
<dbReference type="InterPro" id="IPR058625">
    <property type="entry name" value="MdtA-like_BSH"/>
</dbReference>
<organism evidence="7 8">
    <name type="scientific">Solimonas fluminis</name>
    <dbReference type="NCBI Taxonomy" id="2086571"/>
    <lineage>
        <taxon>Bacteria</taxon>
        <taxon>Pseudomonadati</taxon>
        <taxon>Pseudomonadota</taxon>
        <taxon>Gammaproteobacteria</taxon>
        <taxon>Nevskiales</taxon>
        <taxon>Nevskiaceae</taxon>
        <taxon>Solimonas</taxon>
    </lineage>
</organism>
<dbReference type="NCBIfam" id="TIGR01730">
    <property type="entry name" value="RND_mfp"/>
    <property type="match status" value="1"/>
</dbReference>
<dbReference type="RefSeq" id="WP_104229425.1">
    <property type="nucleotide sequence ID" value="NZ_PSNW01000002.1"/>
</dbReference>
<evidence type="ECO:0000256" key="1">
    <source>
        <dbReference type="ARBA" id="ARBA00004519"/>
    </source>
</evidence>
<proteinExistence type="inferred from homology"/>
<accession>A0A2S5TJN9</accession>
<evidence type="ECO:0000259" key="3">
    <source>
        <dbReference type="Pfam" id="PF25876"/>
    </source>
</evidence>
<dbReference type="Gene3D" id="2.40.30.170">
    <property type="match status" value="1"/>
</dbReference>
<feature type="domain" description="Multidrug resistance protein MdtA-like beta-barrel" evidence="5">
    <location>
        <begin position="197"/>
        <end position="285"/>
    </location>
</feature>
<dbReference type="Gene3D" id="1.10.287.470">
    <property type="entry name" value="Helix hairpin bin"/>
    <property type="match status" value="1"/>
</dbReference>
<comment type="caution">
    <text evidence="7">The sequence shown here is derived from an EMBL/GenBank/DDBJ whole genome shotgun (WGS) entry which is preliminary data.</text>
</comment>
<keyword evidence="8" id="KW-1185">Reference proteome</keyword>
<name>A0A2S5TJN9_9GAMM</name>
<dbReference type="InterPro" id="IPR058626">
    <property type="entry name" value="MdtA-like_b-barrel"/>
</dbReference>
<feature type="domain" description="Multidrug resistance protein MdtA-like C-terminal permuted SH3" evidence="6">
    <location>
        <begin position="289"/>
        <end position="349"/>
    </location>
</feature>
<dbReference type="Pfam" id="PF25944">
    <property type="entry name" value="Beta-barrel_RND"/>
    <property type="match status" value="1"/>
</dbReference>
<dbReference type="InterPro" id="IPR006143">
    <property type="entry name" value="RND_pump_MFP"/>
</dbReference>
<dbReference type="Pfam" id="PF25876">
    <property type="entry name" value="HH_MFP_RND"/>
    <property type="match status" value="1"/>
</dbReference>
<dbReference type="Gene3D" id="2.40.420.20">
    <property type="match status" value="1"/>
</dbReference>
<feature type="domain" description="Multidrug resistance protein MdtA-like alpha-helical hairpin" evidence="3">
    <location>
        <begin position="91"/>
        <end position="160"/>
    </location>
</feature>
<comment type="subcellular location">
    <subcellularLocation>
        <location evidence="1">Cell inner membrane</location>
        <topology evidence="1">Lipid-anchor</topology>
    </subcellularLocation>
</comment>
<evidence type="ECO:0000259" key="6">
    <source>
        <dbReference type="Pfam" id="PF25967"/>
    </source>
</evidence>
<protein>
    <submittedName>
        <fullName evidence="7">Efflux transporter periplasmic adaptor subunit</fullName>
    </submittedName>
</protein>
<evidence type="ECO:0000259" key="4">
    <source>
        <dbReference type="Pfam" id="PF25917"/>
    </source>
</evidence>
<dbReference type="InterPro" id="IPR058624">
    <property type="entry name" value="MdtA-like_HH"/>
</dbReference>
<gene>
    <name evidence="7" type="ORF">C3942_05865</name>
</gene>
<evidence type="ECO:0000256" key="2">
    <source>
        <dbReference type="ARBA" id="ARBA00009477"/>
    </source>
</evidence>
<dbReference type="AlphaFoldDB" id="A0A2S5TJN9"/>
<sequence length="376" mass="39156">MAAFAISALAACTRAEAPPAPAAPEVGVLTVAASAIPLVAELPGRVEASRVAEVRARAAGIVLKREFEEGSEVRAGDRLFQIDPAPLRAAQASARASLSRAQATLKLARLKAERYASLVETRAISQQEYDDAVAARELAQADVNLAEAALETASLNLGYATVTAPIRGRIGRAAVTEGALVGQNEATPLATVQQIDPVYVNLTQSSSDALRLKRALESGSAAEDGAAQVTILTEDGREHPLPGRLLFSEVSVDEGTGTIALRAEVPNPDRSLLPGMYVRARLQQAVARDAITVPQQAVVRAGDGASVWVVKDGKAERRAVQVSAAHGDQWVIASGLAAGERIVVDGLQRVQPGADVKPVAWPGAQVAATEPPPKTP</sequence>
<dbReference type="SUPFAM" id="SSF111369">
    <property type="entry name" value="HlyD-like secretion proteins"/>
    <property type="match status" value="1"/>
</dbReference>